<evidence type="ECO:0000259" key="6">
    <source>
        <dbReference type="PROSITE" id="PS50198"/>
    </source>
</evidence>
<dbReference type="GO" id="GO:0005634">
    <property type="term" value="C:nucleus"/>
    <property type="evidence" value="ECO:0007669"/>
    <property type="project" value="TreeGrafter"/>
</dbReference>
<dbReference type="AlphaFoldDB" id="A0A7E4ZSR5"/>
<evidence type="ECO:0000256" key="3">
    <source>
        <dbReference type="ARBA" id="ARBA00023235"/>
    </source>
</evidence>
<comment type="catalytic activity">
    <reaction evidence="1 5">
        <text>[protein]-peptidylproline (omega=180) = [protein]-peptidylproline (omega=0)</text>
        <dbReference type="Rhea" id="RHEA:16237"/>
        <dbReference type="Rhea" id="RHEA-COMP:10747"/>
        <dbReference type="Rhea" id="RHEA-COMP:10748"/>
        <dbReference type="ChEBI" id="CHEBI:83833"/>
        <dbReference type="ChEBI" id="CHEBI:83834"/>
        <dbReference type="EC" id="5.2.1.8"/>
    </reaction>
</comment>
<accession>A0A7E4ZSR5</accession>
<evidence type="ECO:0000256" key="4">
    <source>
        <dbReference type="PROSITE-ProRule" id="PRU00278"/>
    </source>
</evidence>
<sequence>MSSDSSKIRALHLLVKHNKSRRPSSWREQTITRSGEEAIEILKKHHAELAKIEDPQELKAKFKDLASVNSDCSSAKRGGDLGYFTPESMQPEFSQATLKLKPYELSDVVKTDSGYHLILRLA</sequence>
<dbReference type="PROSITE" id="PS50198">
    <property type="entry name" value="PPIC_PPIASE_2"/>
    <property type="match status" value="1"/>
</dbReference>
<reference evidence="7" key="1">
    <citation type="journal article" date="2013" name="Genetics">
        <title>The draft genome and transcriptome of Panagrellus redivivus are shaped by the harsh demands of a free-living lifestyle.</title>
        <authorList>
            <person name="Srinivasan J."/>
            <person name="Dillman A.R."/>
            <person name="Macchietto M.G."/>
            <person name="Heikkinen L."/>
            <person name="Lakso M."/>
            <person name="Fracchia K.M."/>
            <person name="Antoshechkin I."/>
            <person name="Mortazavi A."/>
            <person name="Wong G."/>
            <person name="Sternberg P.W."/>
        </authorList>
    </citation>
    <scope>NUCLEOTIDE SEQUENCE [LARGE SCALE GENOMIC DNA]</scope>
    <source>
        <strain evidence="7">MT8872</strain>
    </source>
</reference>
<organism evidence="7 8">
    <name type="scientific">Panagrellus redivivus</name>
    <name type="common">Microworm</name>
    <dbReference type="NCBI Taxonomy" id="6233"/>
    <lineage>
        <taxon>Eukaryota</taxon>
        <taxon>Metazoa</taxon>
        <taxon>Ecdysozoa</taxon>
        <taxon>Nematoda</taxon>
        <taxon>Chromadorea</taxon>
        <taxon>Rhabditida</taxon>
        <taxon>Tylenchina</taxon>
        <taxon>Panagrolaimomorpha</taxon>
        <taxon>Panagrolaimoidea</taxon>
        <taxon>Panagrolaimidae</taxon>
        <taxon>Panagrellus</taxon>
    </lineage>
</organism>
<protein>
    <recommendedName>
        <fullName evidence="5">Peptidyl-prolyl cis-trans isomerase</fullName>
        <ecNumber evidence="5">5.2.1.8</ecNumber>
    </recommendedName>
</protein>
<evidence type="ECO:0000256" key="2">
    <source>
        <dbReference type="ARBA" id="ARBA00023110"/>
    </source>
</evidence>
<dbReference type="InterPro" id="IPR051370">
    <property type="entry name" value="PPIase_Pin1"/>
</dbReference>
<dbReference type="Pfam" id="PF00639">
    <property type="entry name" value="Rotamase"/>
    <property type="match status" value="1"/>
</dbReference>
<dbReference type="InterPro" id="IPR046357">
    <property type="entry name" value="PPIase_dom_sf"/>
</dbReference>
<dbReference type="EC" id="5.2.1.8" evidence="5"/>
<keyword evidence="7" id="KW-1185">Reference proteome</keyword>
<keyword evidence="3 4" id="KW-0413">Isomerase</keyword>
<evidence type="ECO:0000313" key="7">
    <source>
        <dbReference type="Proteomes" id="UP000492821"/>
    </source>
</evidence>
<dbReference type="FunFam" id="3.10.50.40:FF:000010">
    <property type="entry name" value="Peptidyl-prolyl cis-trans isomerase Pin1"/>
    <property type="match status" value="1"/>
</dbReference>
<dbReference type="Gene3D" id="3.10.50.40">
    <property type="match status" value="1"/>
</dbReference>
<dbReference type="WBParaSite" id="Pan_g14980.t1">
    <property type="protein sequence ID" value="Pan_g14980.t1"/>
    <property type="gene ID" value="Pan_g14980"/>
</dbReference>
<evidence type="ECO:0000256" key="5">
    <source>
        <dbReference type="RuleBase" id="RU363014"/>
    </source>
</evidence>
<dbReference type="SUPFAM" id="SSF54534">
    <property type="entry name" value="FKBP-like"/>
    <property type="match status" value="1"/>
</dbReference>
<dbReference type="Proteomes" id="UP000492821">
    <property type="component" value="Unassembled WGS sequence"/>
</dbReference>
<dbReference type="GO" id="GO:0005829">
    <property type="term" value="C:cytosol"/>
    <property type="evidence" value="ECO:0007669"/>
    <property type="project" value="TreeGrafter"/>
</dbReference>
<feature type="domain" description="PpiC" evidence="6">
    <location>
        <begin position="5"/>
        <end position="122"/>
    </location>
</feature>
<dbReference type="PANTHER" id="PTHR10657:SF4">
    <property type="entry name" value="PEPTIDYL-PROLYL CIS-TRANS ISOMERASE-RELATED"/>
    <property type="match status" value="1"/>
</dbReference>
<dbReference type="GO" id="GO:0003755">
    <property type="term" value="F:peptidyl-prolyl cis-trans isomerase activity"/>
    <property type="evidence" value="ECO:0007669"/>
    <property type="project" value="UniProtKB-UniRule"/>
</dbReference>
<keyword evidence="2 4" id="KW-0697">Rotamase</keyword>
<proteinExistence type="predicted"/>
<dbReference type="InterPro" id="IPR000297">
    <property type="entry name" value="PPIase_PpiC"/>
</dbReference>
<name>A0A7E4ZSR5_PANRE</name>
<evidence type="ECO:0000313" key="8">
    <source>
        <dbReference type="WBParaSite" id="Pan_g14980.t1"/>
    </source>
</evidence>
<evidence type="ECO:0000256" key="1">
    <source>
        <dbReference type="ARBA" id="ARBA00000971"/>
    </source>
</evidence>
<reference evidence="8" key="2">
    <citation type="submission" date="2020-10" db="UniProtKB">
        <authorList>
            <consortium name="WormBaseParasite"/>
        </authorList>
    </citation>
    <scope>IDENTIFICATION</scope>
</reference>
<dbReference type="PANTHER" id="PTHR10657">
    <property type="entry name" value="PEPTIDYL-PROLYL CIS-TRANS ISOMERASE"/>
    <property type="match status" value="1"/>
</dbReference>